<reference evidence="3 4" key="1">
    <citation type="submission" date="2012-06" db="EMBL/GenBank/DDBJ databases">
        <title>Complete sequence of Thiocystis violascens DSM 198.</title>
        <authorList>
            <consortium name="US DOE Joint Genome Institute"/>
            <person name="Lucas S."/>
            <person name="Han J."/>
            <person name="Lapidus A."/>
            <person name="Cheng J.-F."/>
            <person name="Goodwin L."/>
            <person name="Pitluck S."/>
            <person name="Peters L."/>
            <person name="Ovchinnikova G."/>
            <person name="Teshima H."/>
            <person name="Detter J.C."/>
            <person name="Han C."/>
            <person name="Tapia R."/>
            <person name="Land M."/>
            <person name="Hauser L."/>
            <person name="Kyrpides N."/>
            <person name="Ivanova N."/>
            <person name="Pagani I."/>
            <person name="Vogl K."/>
            <person name="Liu Z."/>
            <person name="Frigaard N.-U."/>
            <person name="Bryant D."/>
            <person name="Woyke T."/>
        </authorList>
    </citation>
    <scope>NUCLEOTIDE SEQUENCE [LARGE SCALE GENOMIC DNA]</scope>
    <source>
        <strain evidence="4">ATCC 17096 / DSM 198 / 6111</strain>
    </source>
</reference>
<evidence type="ECO:0000313" key="3">
    <source>
        <dbReference type="EMBL" id="AFL76361.1"/>
    </source>
</evidence>
<keyword evidence="2" id="KW-0812">Transmembrane</keyword>
<organism evidence="3 4">
    <name type="scientific">Thiocystis violascens (strain ATCC 17096 / DSM 198 / 6111)</name>
    <name type="common">Chromatium violascens</name>
    <dbReference type="NCBI Taxonomy" id="765911"/>
    <lineage>
        <taxon>Bacteria</taxon>
        <taxon>Pseudomonadati</taxon>
        <taxon>Pseudomonadota</taxon>
        <taxon>Gammaproteobacteria</taxon>
        <taxon>Chromatiales</taxon>
        <taxon>Chromatiaceae</taxon>
        <taxon>Thiocystis</taxon>
    </lineage>
</organism>
<feature type="region of interest" description="Disordered" evidence="1">
    <location>
        <begin position="102"/>
        <end position="138"/>
    </location>
</feature>
<feature type="region of interest" description="Disordered" evidence="1">
    <location>
        <begin position="37"/>
        <end position="83"/>
    </location>
</feature>
<sequence>MGDAEQRLREWPVAGKLWLGITAMLFLFVIAGTPGPSGTPSRASLEAETAARPEAPGTLIPDLSTDPAAPGDSLVMPGEAGVDSAEQLDAAPVLETAGADLASAPDVSEDANADAASDGGESFDMADEAEPDPARSGDIPLCDPAAPFVFASRTDPADTIALERCVRETETGTPHLLESLPLTNRLVRLVQRSLKVAPLAVLLFPEITSLKPFMVPLKPFVVSLKPFVVRFSNHEGLHAPRPSVSRAS</sequence>
<proteinExistence type="predicted"/>
<keyword evidence="2" id="KW-0472">Membrane</keyword>
<dbReference type="Proteomes" id="UP000006062">
    <property type="component" value="Chromosome"/>
</dbReference>
<evidence type="ECO:0000313" key="4">
    <source>
        <dbReference type="Proteomes" id="UP000006062"/>
    </source>
</evidence>
<evidence type="ECO:0000256" key="2">
    <source>
        <dbReference type="SAM" id="Phobius"/>
    </source>
</evidence>
<protein>
    <submittedName>
        <fullName evidence="3">Uncharacterized protein</fullName>
    </submittedName>
</protein>
<keyword evidence="2" id="KW-1133">Transmembrane helix</keyword>
<accession>I3YH93</accession>
<dbReference type="STRING" id="765911.Thivi_4568"/>
<gene>
    <name evidence="3" type="ordered locus">Thivi_4568</name>
</gene>
<name>I3YH93_THIV6</name>
<feature type="transmembrane region" description="Helical" evidence="2">
    <location>
        <begin position="17"/>
        <end position="35"/>
    </location>
</feature>
<keyword evidence="4" id="KW-1185">Reference proteome</keyword>
<dbReference type="HOGENOM" id="CLU_1119754_0_0_6"/>
<dbReference type="KEGG" id="tvi:Thivi_4568"/>
<dbReference type="AlphaFoldDB" id="I3YH93"/>
<dbReference type="EMBL" id="CP003154">
    <property type="protein sequence ID" value="AFL76361.1"/>
    <property type="molecule type" value="Genomic_DNA"/>
</dbReference>
<evidence type="ECO:0000256" key="1">
    <source>
        <dbReference type="SAM" id="MobiDB-lite"/>
    </source>
</evidence>